<organism evidence="1 2">
    <name type="scientific">Kushneria avicenniae</name>
    <dbReference type="NCBI Taxonomy" id="402385"/>
    <lineage>
        <taxon>Bacteria</taxon>
        <taxon>Pseudomonadati</taxon>
        <taxon>Pseudomonadota</taxon>
        <taxon>Gammaproteobacteria</taxon>
        <taxon>Oceanospirillales</taxon>
        <taxon>Halomonadaceae</taxon>
        <taxon>Kushneria</taxon>
    </lineage>
</organism>
<dbReference type="Proteomes" id="UP000199046">
    <property type="component" value="Unassembled WGS sequence"/>
</dbReference>
<dbReference type="InterPro" id="IPR010352">
    <property type="entry name" value="DUF945"/>
</dbReference>
<dbReference type="EMBL" id="FOLY01000002">
    <property type="protein sequence ID" value="SFC25246.1"/>
    <property type="molecule type" value="Genomic_DNA"/>
</dbReference>
<evidence type="ECO:0000313" key="2">
    <source>
        <dbReference type="Proteomes" id="UP000199046"/>
    </source>
</evidence>
<protein>
    <submittedName>
        <fullName evidence="1">Uncharacterized conserved protein YdgA, DUF945 family</fullName>
    </submittedName>
</protein>
<sequence length="450" mass="49025">MRKTAGIIGVAAVIIVAGGVAAPWYTGKRIEQEFRQGVEQLSGSVPMEVTRYDRGWRTADAVTHAVIDTEDGPFEFDIHHHITHGPWGFGWAHIDSTPDFGEHQDTVAHYFGDQTPIEATTTVGFGNDVNIDWHSPAFDATDVPETPGARLAWGGMEGHYRLDGDHTTTRVSIPSLNFQGKESSLILNALNLDGSGAGGPDWPDVDNFWDGRFRTTLGQLDFQDDAENVALKLGMDGQGQLRDNGDDGLSMTGSWQFSNVVLKDPALAEPVIINNATQTLALKHLPREATRTLLIDLSSIDESLNEDQATALIQQRLLRYLGDALEGTPSAEITVAGLNTPQGSLEGKLALDFDPMEAGQDPMTTALKRGHLTLDMASDKALLTHLMAFSNAGARPEQTLAGLEQEGLLVRDGDRYRMDVEMNSRDLRVNGESHPELYMMLPLLLMSLGS</sequence>
<dbReference type="RefSeq" id="WP_175489590.1">
    <property type="nucleotide sequence ID" value="NZ_FOLY01000002.1"/>
</dbReference>
<proteinExistence type="predicted"/>
<reference evidence="2" key="1">
    <citation type="submission" date="2016-10" db="EMBL/GenBank/DDBJ databases">
        <authorList>
            <person name="Varghese N."/>
            <person name="Submissions S."/>
        </authorList>
    </citation>
    <scope>NUCLEOTIDE SEQUENCE [LARGE SCALE GENOMIC DNA]</scope>
    <source>
        <strain evidence="2">DSM 23439</strain>
    </source>
</reference>
<name>A0A1I1HN35_9GAMM</name>
<keyword evidence="2" id="KW-1185">Reference proteome</keyword>
<dbReference type="Pfam" id="PF06097">
    <property type="entry name" value="DUF945"/>
    <property type="match status" value="1"/>
</dbReference>
<evidence type="ECO:0000313" key="1">
    <source>
        <dbReference type="EMBL" id="SFC25246.1"/>
    </source>
</evidence>
<dbReference type="AlphaFoldDB" id="A0A1I1HN35"/>
<accession>A0A1I1HN35</accession>
<gene>
    <name evidence="1" type="ORF">SAMN05421848_0762</name>
</gene>
<dbReference type="STRING" id="402385.SAMN05421848_0762"/>